<feature type="region of interest" description="Disordered" evidence="1">
    <location>
        <begin position="202"/>
        <end position="221"/>
    </location>
</feature>
<sequence length="221" mass="25688">MADQYGRDIREARELSVPQQAQENISTIPAIIEGQLPDTIKQIPSLRPMLTSASQKFLTERTYNPIAFKIWINIGIAKARSDYKATEKAVRDPAMTTSRRIFECLDAATEKNLDRIADKESAWKLLEACDWEDGTNDKIADRSDRRSQKQEKKSEAMRSHQAREEWRWADKDVSKMESASYIEVKERMEKADREDRRLRAENARIQVEQDEEVKLDEDNLP</sequence>
<feature type="region of interest" description="Disordered" evidence="1">
    <location>
        <begin position="136"/>
        <end position="165"/>
    </location>
</feature>
<comment type="caution">
    <text evidence="2">The sequence shown here is derived from an EMBL/GenBank/DDBJ whole genome shotgun (WGS) entry which is preliminary data.</text>
</comment>
<reference evidence="2 3" key="1">
    <citation type="journal article" date="2024" name="Commun. Biol.">
        <title>Comparative genomic analysis of thermophilic fungi reveals convergent evolutionary adaptations and gene losses.</title>
        <authorList>
            <person name="Steindorff A.S."/>
            <person name="Aguilar-Pontes M.V."/>
            <person name="Robinson A.J."/>
            <person name="Andreopoulos B."/>
            <person name="LaButti K."/>
            <person name="Kuo A."/>
            <person name="Mondo S."/>
            <person name="Riley R."/>
            <person name="Otillar R."/>
            <person name="Haridas S."/>
            <person name="Lipzen A."/>
            <person name="Grimwood J."/>
            <person name="Schmutz J."/>
            <person name="Clum A."/>
            <person name="Reid I.D."/>
            <person name="Moisan M.C."/>
            <person name="Butler G."/>
            <person name="Nguyen T.T.M."/>
            <person name="Dewar K."/>
            <person name="Conant G."/>
            <person name="Drula E."/>
            <person name="Henrissat B."/>
            <person name="Hansel C."/>
            <person name="Singer S."/>
            <person name="Hutchinson M.I."/>
            <person name="de Vries R.P."/>
            <person name="Natvig D.O."/>
            <person name="Powell A.J."/>
            <person name="Tsang A."/>
            <person name="Grigoriev I.V."/>
        </authorList>
    </citation>
    <scope>NUCLEOTIDE SEQUENCE [LARGE SCALE GENOMIC DNA]</scope>
    <source>
        <strain evidence="2 3">CBS 494.80</strain>
    </source>
</reference>
<protein>
    <submittedName>
        <fullName evidence="2">Uncharacterized protein</fullName>
    </submittedName>
</protein>
<proteinExistence type="predicted"/>
<dbReference type="Proteomes" id="UP001595075">
    <property type="component" value="Unassembled WGS sequence"/>
</dbReference>
<evidence type="ECO:0000256" key="1">
    <source>
        <dbReference type="SAM" id="MobiDB-lite"/>
    </source>
</evidence>
<keyword evidence="3" id="KW-1185">Reference proteome</keyword>
<organism evidence="2 3">
    <name type="scientific">Oculimacula yallundae</name>
    <dbReference type="NCBI Taxonomy" id="86028"/>
    <lineage>
        <taxon>Eukaryota</taxon>
        <taxon>Fungi</taxon>
        <taxon>Dikarya</taxon>
        <taxon>Ascomycota</taxon>
        <taxon>Pezizomycotina</taxon>
        <taxon>Leotiomycetes</taxon>
        <taxon>Helotiales</taxon>
        <taxon>Ploettnerulaceae</taxon>
        <taxon>Oculimacula</taxon>
    </lineage>
</organism>
<evidence type="ECO:0000313" key="2">
    <source>
        <dbReference type="EMBL" id="KAL2073018.1"/>
    </source>
</evidence>
<name>A0ABR4CTC0_9HELO</name>
<gene>
    <name evidence="2" type="ORF">VTL71DRAFT_10342</name>
</gene>
<accession>A0ABR4CTC0</accession>
<dbReference type="EMBL" id="JAZHXI010000003">
    <property type="protein sequence ID" value="KAL2073018.1"/>
    <property type="molecule type" value="Genomic_DNA"/>
</dbReference>
<feature type="compositionally biased region" description="Acidic residues" evidence="1">
    <location>
        <begin position="208"/>
        <end position="221"/>
    </location>
</feature>
<evidence type="ECO:0000313" key="3">
    <source>
        <dbReference type="Proteomes" id="UP001595075"/>
    </source>
</evidence>